<feature type="compositionally biased region" description="Polar residues" evidence="1">
    <location>
        <begin position="23"/>
        <end position="34"/>
    </location>
</feature>
<dbReference type="OrthoDB" id="5856567at2759"/>
<organism evidence="2 3">
    <name type="scientific">Cylicostephanus goldi</name>
    <name type="common">Nematode worm</name>
    <dbReference type="NCBI Taxonomy" id="71465"/>
    <lineage>
        <taxon>Eukaryota</taxon>
        <taxon>Metazoa</taxon>
        <taxon>Ecdysozoa</taxon>
        <taxon>Nematoda</taxon>
        <taxon>Chromadorea</taxon>
        <taxon>Rhabditida</taxon>
        <taxon>Rhabditina</taxon>
        <taxon>Rhabditomorpha</taxon>
        <taxon>Strongyloidea</taxon>
        <taxon>Strongylidae</taxon>
        <taxon>Cylicostephanus</taxon>
    </lineage>
</organism>
<dbReference type="Proteomes" id="UP000271889">
    <property type="component" value="Unassembled WGS sequence"/>
</dbReference>
<sequence>MERPSTSENFSKIACRLLLGSSGFNQNENASKSRPPSDDRTARGVLTSNTSENIMRDSGNEENEYELIVEEESPEERMGQVIRRLKLSMIEELLSDPIYSTEPERRTPLSSREIAIIGRVRAFCEEIKRRLGEDAANTVFHKPAELAATICGVARSTVYKHRGHSTQPCNDPKESKIMNRKALRKEIVDKYGEEWGSVVRHFIHGKLRAEEYFTIEGLRDELAALHPNFPMHRTTFYHFLKGIGFTYRISKAQPFIFEHPNLIKWRTSYLAAIEEARARGDCLVYMDETWVFDCMRKKRGWDDRTIPRFASDDILREYSCGRSIAKDKGKRAIVISAITEEGIVPGSTKIIISGTRSTQEDYHRDMNHEIYEEWLRESVPRMKEVANGRCLSLVIDNAPYHSRQLQKVYAFLSNNLPLST</sequence>
<dbReference type="InterPro" id="IPR036397">
    <property type="entry name" value="RNaseH_sf"/>
</dbReference>
<name>A0A3P6R991_CYLGO</name>
<feature type="region of interest" description="Disordered" evidence="1">
    <location>
        <begin position="23"/>
        <end position="48"/>
    </location>
</feature>
<dbReference type="GO" id="GO:0003676">
    <property type="term" value="F:nucleic acid binding"/>
    <property type="evidence" value="ECO:0007669"/>
    <property type="project" value="InterPro"/>
</dbReference>
<protein>
    <recommendedName>
        <fullName evidence="4">Tc1-like transposase DDE domain-containing protein</fullName>
    </recommendedName>
</protein>
<evidence type="ECO:0008006" key="4">
    <source>
        <dbReference type="Google" id="ProtNLM"/>
    </source>
</evidence>
<dbReference type="PANTHER" id="PTHR33939:SF1">
    <property type="entry name" value="DUF4371 DOMAIN-CONTAINING PROTEIN"/>
    <property type="match status" value="1"/>
</dbReference>
<dbReference type="Gene3D" id="3.30.420.10">
    <property type="entry name" value="Ribonuclease H-like superfamily/Ribonuclease H"/>
    <property type="match status" value="1"/>
</dbReference>
<evidence type="ECO:0000313" key="2">
    <source>
        <dbReference type="EMBL" id="VDK50015.1"/>
    </source>
</evidence>
<evidence type="ECO:0000256" key="1">
    <source>
        <dbReference type="SAM" id="MobiDB-lite"/>
    </source>
</evidence>
<reference evidence="2 3" key="1">
    <citation type="submission" date="2018-11" db="EMBL/GenBank/DDBJ databases">
        <authorList>
            <consortium name="Pathogen Informatics"/>
        </authorList>
    </citation>
    <scope>NUCLEOTIDE SEQUENCE [LARGE SCALE GENOMIC DNA]</scope>
</reference>
<accession>A0A3P6R991</accession>
<dbReference type="EMBL" id="UYRV01003253">
    <property type="protein sequence ID" value="VDK50015.1"/>
    <property type="molecule type" value="Genomic_DNA"/>
</dbReference>
<evidence type="ECO:0000313" key="3">
    <source>
        <dbReference type="Proteomes" id="UP000271889"/>
    </source>
</evidence>
<dbReference type="AlphaFoldDB" id="A0A3P6R991"/>
<dbReference type="PANTHER" id="PTHR33939">
    <property type="entry name" value="PROTEIN CBG22215"/>
    <property type="match status" value="1"/>
</dbReference>
<proteinExistence type="predicted"/>
<keyword evidence="3" id="KW-1185">Reference proteome</keyword>
<gene>
    <name evidence="2" type="ORF">CGOC_LOCUS1658</name>
</gene>